<name>A0A7S0QMM4_9CRYP</name>
<dbReference type="InterPro" id="IPR001611">
    <property type="entry name" value="Leu-rich_rpt"/>
</dbReference>
<evidence type="ECO:0000256" key="2">
    <source>
        <dbReference type="ARBA" id="ARBA00022614"/>
    </source>
</evidence>
<organism evidence="4">
    <name type="scientific">Cryptomonas curvata</name>
    <dbReference type="NCBI Taxonomy" id="233186"/>
    <lineage>
        <taxon>Eukaryota</taxon>
        <taxon>Cryptophyceae</taxon>
        <taxon>Cryptomonadales</taxon>
        <taxon>Cryptomonadaceae</taxon>
        <taxon>Cryptomonas</taxon>
    </lineage>
</organism>
<dbReference type="AlphaFoldDB" id="A0A7S0QMM4"/>
<dbReference type="GO" id="GO:0005829">
    <property type="term" value="C:cytosol"/>
    <property type="evidence" value="ECO:0007669"/>
    <property type="project" value="TreeGrafter"/>
</dbReference>
<dbReference type="SUPFAM" id="SSF52047">
    <property type="entry name" value="RNI-like"/>
    <property type="match status" value="1"/>
</dbReference>
<dbReference type="PANTHER" id="PTHR24113:SF12">
    <property type="entry name" value="RAN GTPASE-ACTIVATING PROTEIN 1"/>
    <property type="match status" value="1"/>
</dbReference>
<dbReference type="EMBL" id="HBEZ01036102">
    <property type="protein sequence ID" value="CAD8642156.1"/>
    <property type="molecule type" value="Transcribed_RNA"/>
</dbReference>
<dbReference type="GO" id="GO:0048471">
    <property type="term" value="C:perinuclear region of cytoplasm"/>
    <property type="evidence" value="ECO:0007669"/>
    <property type="project" value="TreeGrafter"/>
</dbReference>
<dbReference type="GO" id="GO:0005096">
    <property type="term" value="F:GTPase activator activity"/>
    <property type="evidence" value="ECO:0007669"/>
    <property type="project" value="UniProtKB-KW"/>
</dbReference>
<evidence type="ECO:0000256" key="3">
    <source>
        <dbReference type="ARBA" id="ARBA00022737"/>
    </source>
</evidence>
<accession>A0A7S0QMM4</accession>
<reference evidence="4" key="1">
    <citation type="submission" date="2021-01" db="EMBL/GenBank/DDBJ databases">
        <authorList>
            <person name="Corre E."/>
            <person name="Pelletier E."/>
            <person name="Niang G."/>
            <person name="Scheremetjew M."/>
            <person name="Finn R."/>
            <person name="Kale V."/>
            <person name="Holt S."/>
            <person name="Cochrane G."/>
            <person name="Meng A."/>
            <person name="Brown T."/>
            <person name="Cohen L."/>
        </authorList>
    </citation>
    <scope>NUCLEOTIDE SEQUENCE</scope>
    <source>
        <strain evidence="4">CCAP979/52</strain>
    </source>
</reference>
<keyword evidence="1" id="KW-0343">GTPase activation</keyword>
<evidence type="ECO:0000313" key="4">
    <source>
        <dbReference type="EMBL" id="CAD8642156.1"/>
    </source>
</evidence>
<dbReference type="SMART" id="SM00368">
    <property type="entry name" value="LRR_RI"/>
    <property type="match status" value="5"/>
</dbReference>
<protein>
    <submittedName>
        <fullName evidence="4">Uncharacterized protein</fullName>
    </submittedName>
</protein>
<proteinExistence type="predicted"/>
<dbReference type="Gene3D" id="3.80.10.10">
    <property type="entry name" value="Ribonuclease Inhibitor"/>
    <property type="match status" value="2"/>
</dbReference>
<dbReference type="Pfam" id="PF13516">
    <property type="entry name" value="LRR_6"/>
    <property type="match status" value="2"/>
</dbReference>
<dbReference type="PANTHER" id="PTHR24113">
    <property type="entry name" value="RAN GTPASE-ACTIVATING PROTEIN 1"/>
    <property type="match status" value="1"/>
</dbReference>
<keyword evidence="3" id="KW-0677">Repeat</keyword>
<dbReference type="InterPro" id="IPR027038">
    <property type="entry name" value="RanGap"/>
</dbReference>
<keyword evidence="2" id="KW-0433">Leucine-rich repeat</keyword>
<evidence type="ECO:0000256" key="1">
    <source>
        <dbReference type="ARBA" id="ARBA00022468"/>
    </source>
</evidence>
<dbReference type="GO" id="GO:0006913">
    <property type="term" value="P:nucleocytoplasmic transport"/>
    <property type="evidence" value="ECO:0007669"/>
    <property type="project" value="TreeGrafter"/>
</dbReference>
<dbReference type="InterPro" id="IPR032675">
    <property type="entry name" value="LRR_dom_sf"/>
</dbReference>
<gene>
    <name evidence="4" type="ORF">CCUR1050_LOCUS19840</name>
</gene>
<sequence>MQLSGGKGLCPNGMQRLADLLQNTSPPLLSQLSLSGNGEGTTSLAPLLDKLYAMQALKLSNTRLDSASATALATALTSLTSLTSLDIRQNQLGIAGWAAVGDALERVTSLSSLNGCCQYTAIRTGGLREMALGGSELGMWVARFLERSAPTLTRLDVSYNALGPDGITALAASMGVLTALNDLYLWRNAMGSQGAAALCTAVNGLTGLAGLRELGIGGNSIDDAAEANLRAALKHHCFIRIYNF</sequence>
<dbReference type="GO" id="GO:0005634">
    <property type="term" value="C:nucleus"/>
    <property type="evidence" value="ECO:0007669"/>
    <property type="project" value="TreeGrafter"/>
</dbReference>
<dbReference type="GO" id="GO:0031267">
    <property type="term" value="F:small GTPase binding"/>
    <property type="evidence" value="ECO:0007669"/>
    <property type="project" value="TreeGrafter"/>
</dbReference>